<dbReference type="InterPro" id="IPR007493">
    <property type="entry name" value="DUF538"/>
</dbReference>
<dbReference type="Proteomes" id="UP001153555">
    <property type="component" value="Unassembled WGS sequence"/>
</dbReference>
<dbReference type="OrthoDB" id="2011849at2759"/>
<organism evidence="1 2">
    <name type="scientific">Striga hermonthica</name>
    <name type="common">Purple witchweed</name>
    <name type="synonym">Buchnera hermonthica</name>
    <dbReference type="NCBI Taxonomy" id="68872"/>
    <lineage>
        <taxon>Eukaryota</taxon>
        <taxon>Viridiplantae</taxon>
        <taxon>Streptophyta</taxon>
        <taxon>Embryophyta</taxon>
        <taxon>Tracheophyta</taxon>
        <taxon>Spermatophyta</taxon>
        <taxon>Magnoliopsida</taxon>
        <taxon>eudicotyledons</taxon>
        <taxon>Gunneridae</taxon>
        <taxon>Pentapetalae</taxon>
        <taxon>asterids</taxon>
        <taxon>lamiids</taxon>
        <taxon>Lamiales</taxon>
        <taxon>Orobanchaceae</taxon>
        <taxon>Buchnereae</taxon>
        <taxon>Striga</taxon>
    </lineage>
</organism>
<accession>A0A9N7RSX3</accession>
<evidence type="ECO:0000313" key="1">
    <source>
        <dbReference type="EMBL" id="CAA0843364.1"/>
    </source>
</evidence>
<sequence length="259" mass="29434">MEPEYAGYGPKVAKLGIGWKQTAGYEENKTTIVEEMKKKMRRSQSNSGAASLFNSRTAKERPQVIYRSEGFFHYSTVIVTNLYLNFASMDQILNKVGSYWLGQKANKEFNSVGDDINSLSNSIEGGAKWLVNKLKGRKMQKPLPDLLKEYDLPVGIFPRDATNYEFNEETRKLTVYIPSVCEVGYRDSSVLRFSTTVTCYLEKGKLADIEGIKTKVIVWVKVTCISSEKSKVHFTAGMKKSRNRDAYEVFRDGFTVDKF</sequence>
<reference evidence="1" key="1">
    <citation type="submission" date="2019-12" db="EMBL/GenBank/DDBJ databases">
        <authorList>
            <person name="Scholes J."/>
        </authorList>
    </citation>
    <scope>NUCLEOTIDE SEQUENCE</scope>
</reference>
<dbReference type="InterPro" id="IPR036758">
    <property type="entry name" value="At5g01610-like"/>
</dbReference>
<dbReference type="Pfam" id="PF04398">
    <property type="entry name" value="DUF538"/>
    <property type="match status" value="1"/>
</dbReference>
<keyword evidence="2" id="KW-1185">Reference proteome</keyword>
<dbReference type="PANTHER" id="PTHR31676:SF109">
    <property type="entry name" value="OS05G0346400 PROTEIN"/>
    <property type="match status" value="1"/>
</dbReference>
<comment type="caution">
    <text evidence="1">The sequence shown here is derived from an EMBL/GenBank/DDBJ whole genome shotgun (WGS) entry which is preliminary data.</text>
</comment>
<dbReference type="PANTHER" id="PTHR31676">
    <property type="entry name" value="T31J12.3 PROTEIN-RELATED"/>
    <property type="match status" value="1"/>
</dbReference>
<protein>
    <submittedName>
        <fullName evidence="1">Uncharacterized protein</fullName>
    </submittedName>
</protein>
<gene>
    <name evidence="1" type="ORF">SHERM_09138</name>
</gene>
<dbReference type="AlphaFoldDB" id="A0A9N7RSX3"/>
<dbReference type="Gene3D" id="2.30.240.10">
    <property type="entry name" value="At5g01610-like"/>
    <property type="match status" value="1"/>
</dbReference>
<name>A0A9N7RSX3_STRHE</name>
<dbReference type="SUPFAM" id="SSF141562">
    <property type="entry name" value="At5g01610-like"/>
    <property type="match status" value="1"/>
</dbReference>
<evidence type="ECO:0000313" key="2">
    <source>
        <dbReference type="Proteomes" id="UP001153555"/>
    </source>
</evidence>
<proteinExistence type="predicted"/>
<dbReference type="EMBL" id="CACSLK010035018">
    <property type="protein sequence ID" value="CAA0843364.1"/>
    <property type="molecule type" value="Genomic_DNA"/>
</dbReference>